<protein>
    <submittedName>
        <fullName evidence="2">Uncharacterized protein</fullName>
    </submittedName>
</protein>
<organism evidence="2 3">
    <name type="scientific">Papaver atlanticum</name>
    <dbReference type="NCBI Taxonomy" id="357466"/>
    <lineage>
        <taxon>Eukaryota</taxon>
        <taxon>Viridiplantae</taxon>
        <taxon>Streptophyta</taxon>
        <taxon>Embryophyta</taxon>
        <taxon>Tracheophyta</taxon>
        <taxon>Spermatophyta</taxon>
        <taxon>Magnoliopsida</taxon>
        <taxon>Ranunculales</taxon>
        <taxon>Papaveraceae</taxon>
        <taxon>Papaveroideae</taxon>
        <taxon>Papaver</taxon>
    </lineage>
</organism>
<reference evidence="2" key="1">
    <citation type="submission" date="2022-04" db="EMBL/GenBank/DDBJ databases">
        <title>A functionally conserved STORR gene fusion in Papaver species that diverged 16.8 million years ago.</title>
        <authorList>
            <person name="Catania T."/>
        </authorList>
    </citation>
    <scope>NUCLEOTIDE SEQUENCE</scope>
    <source>
        <strain evidence="2">S-188037</strain>
    </source>
</reference>
<dbReference type="EMBL" id="JAJJMB010009426">
    <property type="protein sequence ID" value="KAI3913938.1"/>
    <property type="molecule type" value="Genomic_DNA"/>
</dbReference>
<evidence type="ECO:0000256" key="1">
    <source>
        <dbReference type="SAM" id="Phobius"/>
    </source>
</evidence>
<keyword evidence="3" id="KW-1185">Reference proteome</keyword>
<name>A0AAD4SPN7_9MAGN</name>
<gene>
    <name evidence="2" type="ORF">MKW98_010750</name>
</gene>
<proteinExistence type="predicted"/>
<evidence type="ECO:0000313" key="3">
    <source>
        <dbReference type="Proteomes" id="UP001202328"/>
    </source>
</evidence>
<keyword evidence="1" id="KW-0812">Transmembrane</keyword>
<accession>A0AAD4SPN7</accession>
<keyword evidence="1" id="KW-0472">Membrane</keyword>
<dbReference type="AlphaFoldDB" id="A0AAD4SPN7"/>
<dbReference type="Proteomes" id="UP001202328">
    <property type="component" value="Unassembled WGS sequence"/>
</dbReference>
<comment type="caution">
    <text evidence="2">The sequence shown here is derived from an EMBL/GenBank/DDBJ whole genome shotgun (WGS) entry which is preliminary data.</text>
</comment>
<feature type="transmembrane region" description="Helical" evidence="1">
    <location>
        <begin position="36"/>
        <end position="59"/>
    </location>
</feature>
<keyword evidence="1" id="KW-1133">Transmembrane helix</keyword>
<evidence type="ECO:0000313" key="2">
    <source>
        <dbReference type="EMBL" id="KAI3913938.1"/>
    </source>
</evidence>
<sequence length="61" mass="6812">MNNDFTSSLLPNSTVAGVLNCHTTYQFVDFLESLEIALLLLEFSLCCLSLVKNLFSLLVQK</sequence>